<dbReference type="CDD" id="cd05117">
    <property type="entry name" value="STKc_CAMK"/>
    <property type="match status" value="1"/>
</dbReference>
<comment type="catalytic activity">
    <reaction evidence="14">
        <text>L-seryl-[protein] + ATP = O-phospho-L-seryl-[protein] + ADP + H(+)</text>
        <dbReference type="Rhea" id="RHEA:17989"/>
        <dbReference type="Rhea" id="RHEA-COMP:9863"/>
        <dbReference type="Rhea" id="RHEA-COMP:11604"/>
        <dbReference type="ChEBI" id="CHEBI:15378"/>
        <dbReference type="ChEBI" id="CHEBI:29999"/>
        <dbReference type="ChEBI" id="CHEBI:30616"/>
        <dbReference type="ChEBI" id="CHEBI:83421"/>
        <dbReference type="ChEBI" id="CHEBI:456216"/>
        <dbReference type="EC" id="2.7.11.1"/>
    </reaction>
</comment>
<dbReference type="Pfam" id="PF00069">
    <property type="entry name" value="Pkinase"/>
    <property type="match status" value="1"/>
</dbReference>
<dbReference type="PROSITE" id="PS00107">
    <property type="entry name" value="PROTEIN_KINASE_ATP"/>
    <property type="match status" value="1"/>
</dbReference>
<keyword evidence="4" id="KW-0597">Phosphoprotein</keyword>
<comment type="similarity">
    <text evidence="12">Belongs to the protein kinase superfamily. Ser/Thr protein kinase family. CDPK subfamily.</text>
</comment>
<dbReference type="SMART" id="SM00054">
    <property type="entry name" value="EFh"/>
    <property type="match status" value="4"/>
</dbReference>
<evidence type="ECO:0000259" key="17">
    <source>
        <dbReference type="PROSITE" id="PS50222"/>
    </source>
</evidence>
<dbReference type="SMART" id="SM00220">
    <property type="entry name" value="S_TKc"/>
    <property type="match status" value="1"/>
</dbReference>
<dbReference type="InterPro" id="IPR008271">
    <property type="entry name" value="Ser/Thr_kinase_AS"/>
</dbReference>
<feature type="domain" description="Protein kinase" evidence="16">
    <location>
        <begin position="24"/>
        <end position="286"/>
    </location>
</feature>
<dbReference type="PROSITE" id="PS50222">
    <property type="entry name" value="EF_HAND_2"/>
    <property type="match status" value="4"/>
</dbReference>
<dbReference type="Gene3D" id="1.10.238.10">
    <property type="entry name" value="EF-hand"/>
    <property type="match status" value="1"/>
</dbReference>
<dbReference type="Gene3D" id="3.30.200.20">
    <property type="entry name" value="Phosphorylase Kinase, domain 1"/>
    <property type="match status" value="1"/>
</dbReference>
<keyword evidence="8 15" id="KW-0547">Nucleotide-binding</keyword>
<accession>A0A6A2WK41</accession>
<evidence type="ECO:0000259" key="16">
    <source>
        <dbReference type="PROSITE" id="PS50011"/>
    </source>
</evidence>
<dbReference type="FunFam" id="1.10.238.10:FF:000015">
    <property type="entry name" value="Calcium-dependent protein kinase 1"/>
    <property type="match status" value="1"/>
</dbReference>
<dbReference type="PANTHER" id="PTHR24349">
    <property type="entry name" value="SERINE/THREONINE-PROTEIN KINASE"/>
    <property type="match status" value="1"/>
</dbReference>
<feature type="binding site" evidence="15">
    <location>
        <position position="53"/>
    </location>
    <ligand>
        <name>ATP</name>
        <dbReference type="ChEBI" id="CHEBI:30616"/>
    </ligand>
</feature>
<evidence type="ECO:0000256" key="10">
    <source>
        <dbReference type="ARBA" id="ARBA00022837"/>
    </source>
</evidence>
<protein>
    <recommendedName>
        <fullName evidence="2">non-specific serine/threonine protein kinase</fullName>
        <ecNumber evidence="2">2.7.11.1</ecNumber>
    </recommendedName>
</protein>
<evidence type="ECO:0000256" key="6">
    <source>
        <dbReference type="ARBA" id="ARBA00022723"/>
    </source>
</evidence>
<evidence type="ECO:0000313" key="18">
    <source>
        <dbReference type="EMBL" id="KAE8659051.1"/>
    </source>
</evidence>
<keyword evidence="6" id="KW-0479">Metal-binding</keyword>
<reference evidence="18" key="1">
    <citation type="submission" date="2019-09" db="EMBL/GenBank/DDBJ databases">
        <title>Draft genome information of white flower Hibiscus syriacus.</title>
        <authorList>
            <person name="Kim Y.-M."/>
        </authorList>
    </citation>
    <scope>NUCLEOTIDE SEQUENCE [LARGE SCALE GENOMIC DNA]</scope>
    <source>
        <strain evidence="18">YM2019G1</strain>
    </source>
</reference>
<organism evidence="18 19">
    <name type="scientific">Hibiscus syriacus</name>
    <name type="common">Rose of Sharon</name>
    <dbReference type="NCBI Taxonomy" id="106335"/>
    <lineage>
        <taxon>Eukaryota</taxon>
        <taxon>Viridiplantae</taxon>
        <taxon>Streptophyta</taxon>
        <taxon>Embryophyta</taxon>
        <taxon>Tracheophyta</taxon>
        <taxon>Spermatophyta</taxon>
        <taxon>Magnoliopsida</taxon>
        <taxon>eudicotyledons</taxon>
        <taxon>Gunneridae</taxon>
        <taxon>Pentapetalae</taxon>
        <taxon>rosids</taxon>
        <taxon>malvids</taxon>
        <taxon>Malvales</taxon>
        <taxon>Malvaceae</taxon>
        <taxon>Malvoideae</taxon>
        <taxon>Hibiscus</taxon>
    </lineage>
</organism>
<evidence type="ECO:0000256" key="8">
    <source>
        <dbReference type="ARBA" id="ARBA00022741"/>
    </source>
</evidence>
<gene>
    <name evidence="18" type="ORF">F3Y22_tig00116965pilonHSYRG00728</name>
</gene>
<dbReference type="InterPro" id="IPR018247">
    <property type="entry name" value="EF_Hand_1_Ca_BS"/>
</dbReference>
<keyword evidence="10" id="KW-0106">Calcium</keyword>
<evidence type="ECO:0000256" key="9">
    <source>
        <dbReference type="ARBA" id="ARBA00022777"/>
    </source>
</evidence>
<evidence type="ECO:0000256" key="4">
    <source>
        <dbReference type="ARBA" id="ARBA00022553"/>
    </source>
</evidence>
<keyword evidence="5" id="KW-0808">Transferase</keyword>
<dbReference type="GO" id="GO:0004674">
    <property type="term" value="F:protein serine/threonine kinase activity"/>
    <property type="evidence" value="ECO:0007669"/>
    <property type="project" value="UniProtKB-KW"/>
</dbReference>
<feature type="domain" description="EF-hand" evidence="17">
    <location>
        <begin position="329"/>
        <end position="364"/>
    </location>
</feature>
<dbReference type="SUPFAM" id="SSF47473">
    <property type="entry name" value="EF-hand"/>
    <property type="match status" value="1"/>
</dbReference>
<keyword evidence="3" id="KW-0723">Serine/threonine-protein kinase</keyword>
<evidence type="ECO:0000256" key="11">
    <source>
        <dbReference type="ARBA" id="ARBA00022840"/>
    </source>
</evidence>
<dbReference type="PROSITE" id="PS00018">
    <property type="entry name" value="EF_HAND_1"/>
    <property type="match status" value="4"/>
</dbReference>
<dbReference type="EMBL" id="VEPZ02001739">
    <property type="protein sequence ID" value="KAE8659051.1"/>
    <property type="molecule type" value="Genomic_DNA"/>
</dbReference>
<keyword evidence="9 18" id="KW-0418">Kinase</keyword>
<dbReference type="PROSITE" id="PS00108">
    <property type="entry name" value="PROTEIN_KINASE_ST"/>
    <property type="match status" value="1"/>
</dbReference>
<dbReference type="InterPro" id="IPR011992">
    <property type="entry name" value="EF-hand-dom_pair"/>
</dbReference>
<comment type="similarity">
    <text evidence="1">Belongs to the protein kinase superfamily. CAMK Ser/Thr protein kinase family. CaMK subfamily.</text>
</comment>
<evidence type="ECO:0000256" key="14">
    <source>
        <dbReference type="ARBA" id="ARBA00048679"/>
    </source>
</evidence>
<dbReference type="AlphaFoldDB" id="A0A6A2WK41"/>
<dbReference type="EC" id="2.7.11.1" evidence="2"/>
<dbReference type="GO" id="GO:0005524">
    <property type="term" value="F:ATP binding"/>
    <property type="evidence" value="ECO:0007669"/>
    <property type="project" value="UniProtKB-UniRule"/>
</dbReference>
<comment type="catalytic activity">
    <reaction evidence="13">
        <text>L-threonyl-[protein] + ATP = O-phospho-L-threonyl-[protein] + ADP + H(+)</text>
        <dbReference type="Rhea" id="RHEA:46608"/>
        <dbReference type="Rhea" id="RHEA-COMP:11060"/>
        <dbReference type="Rhea" id="RHEA-COMP:11605"/>
        <dbReference type="ChEBI" id="CHEBI:15378"/>
        <dbReference type="ChEBI" id="CHEBI:30013"/>
        <dbReference type="ChEBI" id="CHEBI:30616"/>
        <dbReference type="ChEBI" id="CHEBI:61977"/>
        <dbReference type="ChEBI" id="CHEBI:456216"/>
        <dbReference type="EC" id="2.7.11.1"/>
    </reaction>
</comment>
<evidence type="ECO:0000256" key="3">
    <source>
        <dbReference type="ARBA" id="ARBA00022527"/>
    </source>
</evidence>
<evidence type="ECO:0000256" key="15">
    <source>
        <dbReference type="PROSITE-ProRule" id="PRU10141"/>
    </source>
</evidence>
<dbReference type="InterPro" id="IPR050205">
    <property type="entry name" value="CDPK_Ser/Thr_kinases"/>
</dbReference>
<evidence type="ECO:0000313" key="19">
    <source>
        <dbReference type="Proteomes" id="UP000436088"/>
    </source>
</evidence>
<comment type="caution">
    <text evidence="18">The sequence shown here is derived from an EMBL/GenBank/DDBJ whole genome shotgun (WGS) entry which is preliminary data.</text>
</comment>
<evidence type="ECO:0000256" key="7">
    <source>
        <dbReference type="ARBA" id="ARBA00022737"/>
    </source>
</evidence>
<evidence type="ECO:0000256" key="5">
    <source>
        <dbReference type="ARBA" id="ARBA00022679"/>
    </source>
</evidence>
<dbReference type="GO" id="GO:0005509">
    <property type="term" value="F:calcium ion binding"/>
    <property type="evidence" value="ECO:0007669"/>
    <property type="project" value="InterPro"/>
</dbReference>
<feature type="domain" description="EF-hand" evidence="17">
    <location>
        <begin position="401"/>
        <end position="436"/>
    </location>
</feature>
<keyword evidence="19" id="KW-1185">Reference proteome</keyword>
<dbReference type="SUPFAM" id="SSF56112">
    <property type="entry name" value="Protein kinase-like (PK-like)"/>
    <property type="match status" value="1"/>
</dbReference>
<dbReference type="FunFam" id="3.30.200.20:FF:000004">
    <property type="entry name" value="Calcium-dependent protein kinase 1"/>
    <property type="match status" value="1"/>
</dbReference>
<dbReference type="Pfam" id="PF13499">
    <property type="entry name" value="EF-hand_7"/>
    <property type="match status" value="2"/>
</dbReference>
<sequence length="628" mass="70066">MTTKLVGGTRTVLPYETPRLRDHYMLGTKLGKGQFGTTYRCIHKSTGAIYACKSIPKRKLVCREDYDDVWREIQIMHQLSDHPSVVQIKGTFEDSVFVHLVMEICEGGELFDRIVAKGHYSEREAAKLIKTIVGVVEACHSLGVMHRDLKPENFLFDSPGDDAVLKATDFGLSIFYKPVTRNCSENSMLMSRSASSRYQVVSLDNVIPMSSGVPFMSHQRVVFYFSSLLVETESGIFKQILHGKLNFASEPWPNISESAKDLIQKMLERHPRQRITAYQVLCHPWIVDDRVAPDKPLDSAVLSRLKQFSAMNKLKKLALRVIAERLSEEEIGGLKELFKMIDTDNSGTITFQELKDGLKRVGSELMESEIKALMEAADIDNNGTIDYGEFIAATLHMNKMEREENILAAFTYFDKDGSGYITIDELQQACKEYGLGDVPLEDMIREIDQDNDGRIDYGEFAAMMRKGDGLGRSKSMRNNINVNIADAFGKGVKDLTSLPPTTTTASCPSSSIVVTVIGAAIQNTVIEIWSLPPPGFIKVNVDEATKNSWEGGGILTFLDMEVSKRNMLIVESDSRIAVGWIKDPILCLLPFMELARGIAKIVKERAVVLHCVRSVNVKADELAKKGIG</sequence>
<evidence type="ECO:0000256" key="13">
    <source>
        <dbReference type="ARBA" id="ARBA00047899"/>
    </source>
</evidence>
<evidence type="ECO:0000256" key="12">
    <source>
        <dbReference type="ARBA" id="ARBA00024334"/>
    </source>
</evidence>
<feature type="domain" description="EF-hand" evidence="17">
    <location>
        <begin position="365"/>
        <end position="400"/>
    </location>
</feature>
<dbReference type="Gene3D" id="1.10.510.10">
    <property type="entry name" value="Transferase(Phosphotransferase) domain 1"/>
    <property type="match status" value="1"/>
</dbReference>
<dbReference type="InterPro" id="IPR017441">
    <property type="entry name" value="Protein_kinase_ATP_BS"/>
</dbReference>
<dbReference type="InterPro" id="IPR002048">
    <property type="entry name" value="EF_hand_dom"/>
</dbReference>
<proteinExistence type="inferred from homology"/>
<feature type="domain" description="EF-hand" evidence="17">
    <location>
        <begin position="440"/>
        <end position="470"/>
    </location>
</feature>
<name>A0A6A2WK41_HIBSY</name>
<evidence type="ECO:0000256" key="1">
    <source>
        <dbReference type="ARBA" id="ARBA00005354"/>
    </source>
</evidence>
<keyword evidence="7" id="KW-0677">Repeat</keyword>
<dbReference type="InterPro" id="IPR000719">
    <property type="entry name" value="Prot_kinase_dom"/>
</dbReference>
<evidence type="ECO:0000256" key="2">
    <source>
        <dbReference type="ARBA" id="ARBA00012513"/>
    </source>
</evidence>
<dbReference type="Proteomes" id="UP000436088">
    <property type="component" value="Unassembled WGS sequence"/>
</dbReference>
<dbReference type="PROSITE" id="PS50011">
    <property type="entry name" value="PROTEIN_KINASE_DOM"/>
    <property type="match status" value="1"/>
</dbReference>
<dbReference type="InterPro" id="IPR011009">
    <property type="entry name" value="Kinase-like_dom_sf"/>
</dbReference>
<dbReference type="CDD" id="cd00051">
    <property type="entry name" value="EFh"/>
    <property type="match status" value="2"/>
</dbReference>
<keyword evidence="11 15" id="KW-0067">ATP-binding</keyword>